<name>A0A8J6QFQ1_9GAMM</name>
<gene>
    <name evidence="1" type="ORF">IC617_03915</name>
</gene>
<evidence type="ECO:0000313" key="1">
    <source>
        <dbReference type="EMBL" id="MBD1388565.1"/>
    </source>
</evidence>
<protein>
    <submittedName>
        <fullName evidence="1">Uncharacterized protein</fullName>
    </submittedName>
</protein>
<reference evidence="1" key="1">
    <citation type="submission" date="2020-09" db="EMBL/GenBank/DDBJ databases">
        <title>A novel bacterium of genus Neiella, isolated from South China Sea.</title>
        <authorList>
            <person name="Huang H."/>
            <person name="Mo K."/>
            <person name="Hu Y."/>
        </authorList>
    </citation>
    <scope>NUCLEOTIDE SEQUENCE</scope>
    <source>
        <strain evidence="1">HB171785</strain>
    </source>
</reference>
<keyword evidence="2" id="KW-1185">Reference proteome</keyword>
<dbReference type="EMBL" id="JACXAF010000003">
    <property type="protein sequence ID" value="MBD1388565.1"/>
    <property type="molecule type" value="Genomic_DNA"/>
</dbReference>
<organism evidence="1 2">
    <name type="scientific">Neiella litorisoli</name>
    <dbReference type="NCBI Taxonomy" id="2771431"/>
    <lineage>
        <taxon>Bacteria</taxon>
        <taxon>Pseudomonadati</taxon>
        <taxon>Pseudomonadota</taxon>
        <taxon>Gammaproteobacteria</taxon>
        <taxon>Alteromonadales</taxon>
        <taxon>Echinimonadaceae</taxon>
        <taxon>Neiella</taxon>
    </lineage>
</organism>
<proteinExistence type="predicted"/>
<comment type="caution">
    <text evidence="1">The sequence shown here is derived from an EMBL/GenBank/DDBJ whole genome shotgun (WGS) entry which is preliminary data.</text>
</comment>
<dbReference type="Proteomes" id="UP000638014">
    <property type="component" value="Unassembled WGS sequence"/>
</dbReference>
<evidence type="ECO:0000313" key="2">
    <source>
        <dbReference type="Proteomes" id="UP000638014"/>
    </source>
</evidence>
<dbReference type="AlphaFoldDB" id="A0A8J6QFQ1"/>
<sequence length="106" mass="12216">MSEFVKAFLKNNDAYLIEDTRERGHVWIISKPHCIDLRVSIVSSDPAFPLNSIYELDPLNLGDEYRVTQITDVLQYKLLLSAVSQYDPEKGESPIILRAYETNPMR</sequence>
<dbReference type="RefSeq" id="WP_191143661.1">
    <property type="nucleotide sequence ID" value="NZ_JACXAF010000003.1"/>
</dbReference>
<accession>A0A8J6QFQ1</accession>